<dbReference type="PROSITE" id="PS50011">
    <property type="entry name" value="PROTEIN_KINASE_DOM"/>
    <property type="match status" value="1"/>
</dbReference>
<dbReference type="InterPro" id="IPR017441">
    <property type="entry name" value="Protein_kinase_ATP_BS"/>
</dbReference>
<feature type="domain" description="EF-hand" evidence="18">
    <location>
        <begin position="79"/>
        <end position="114"/>
    </location>
</feature>
<dbReference type="PROSITE" id="PS00107">
    <property type="entry name" value="PROTEIN_KINASE_ATP"/>
    <property type="match status" value="1"/>
</dbReference>
<accession>A0A0G4EKK1</accession>
<protein>
    <recommendedName>
        <fullName evidence="3">non-specific serine/threonine protein kinase</fullName>
        <ecNumber evidence="3">2.7.11.1</ecNumber>
    </recommendedName>
</protein>
<dbReference type="SUPFAM" id="SSF56112">
    <property type="entry name" value="Protein kinase-like (PK-like)"/>
    <property type="match status" value="1"/>
</dbReference>
<feature type="region of interest" description="Disordered" evidence="16">
    <location>
        <begin position="1"/>
        <end position="60"/>
    </location>
</feature>
<dbReference type="Gene3D" id="1.10.238.10">
    <property type="entry name" value="EF-hand"/>
    <property type="match status" value="3"/>
</dbReference>
<evidence type="ECO:0000256" key="7">
    <source>
        <dbReference type="ARBA" id="ARBA00022737"/>
    </source>
</evidence>
<evidence type="ECO:0000256" key="13">
    <source>
        <dbReference type="ARBA" id="ARBA00047899"/>
    </source>
</evidence>
<dbReference type="FunFam" id="1.10.510.10:FF:000571">
    <property type="entry name" value="Maternal embryonic leucine zipper kinase"/>
    <property type="match status" value="1"/>
</dbReference>
<evidence type="ECO:0000256" key="6">
    <source>
        <dbReference type="ARBA" id="ARBA00022723"/>
    </source>
</evidence>
<keyword evidence="7" id="KW-0677">Repeat</keyword>
<dbReference type="Gene3D" id="1.10.510.10">
    <property type="entry name" value="Transferase(Phosphotransferase) domain 1"/>
    <property type="match status" value="1"/>
</dbReference>
<keyword evidence="6" id="KW-0479">Metal-binding</keyword>
<dbReference type="InterPro" id="IPR050205">
    <property type="entry name" value="CDPK_Ser/Thr_kinases"/>
</dbReference>
<name>A0A0G4EKK1_VITBC</name>
<dbReference type="AlphaFoldDB" id="A0A0G4EKK1"/>
<gene>
    <name evidence="19" type="ORF">Vbra_20471</name>
</gene>
<dbReference type="GO" id="GO:0005509">
    <property type="term" value="F:calcium ion binding"/>
    <property type="evidence" value="ECO:0007669"/>
    <property type="project" value="InterPro"/>
</dbReference>
<dbReference type="GO" id="GO:0004674">
    <property type="term" value="F:protein serine/threonine kinase activity"/>
    <property type="evidence" value="ECO:0007669"/>
    <property type="project" value="UniProtKB-KW"/>
</dbReference>
<evidence type="ECO:0000256" key="12">
    <source>
        <dbReference type="ARBA" id="ARBA00024334"/>
    </source>
</evidence>
<keyword evidence="11 15" id="KW-0067">ATP-binding</keyword>
<evidence type="ECO:0000256" key="3">
    <source>
        <dbReference type="ARBA" id="ARBA00012513"/>
    </source>
</evidence>
<comment type="catalytic activity">
    <reaction evidence="14">
        <text>L-seryl-[protein] + ATP = O-phospho-L-seryl-[protein] + ADP + H(+)</text>
        <dbReference type="Rhea" id="RHEA:17989"/>
        <dbReference type="Rhea" id="RHEA-COMP:9863"/>
        <dbReference type="Rhea" id="RHEA-COMP:11604"/>
        <dbReference type="ChEBI" id="CHEBI:15378"/>
        <dbReference type="ChEBI" id="CHEBI:29999"/>
        <dbReference type="ChEBI" id="CHEBI:30616"/>
        <dbReference type="ChEBI" id="CHEBI:83421"/>
        <dbReference type="ChEBI" id="CHEBI:456216"/>
        <dbReference type="EC" id="2.7.11.1"/>
    </reaction>
</comment>
<evidence type="ECO:0000259" key="17">
    <source>
        <dbReference type="PROSITE" id="PS50011"/>
    </source>
</evidence>
<dbReference type="Gene3D" id="3.30.200.20">
    <property type="entry name" value="Phosphorylase Kinase, domain 1"/>
    <property type="match status" value="1"/>
</dbReference>
<dbReference type="FunFam" id="3.30.200.20:FF:000315">
    <property type="entry name" value="Calcium-dependent protein kinase 3"/>
    <property type="match status" value="1"/>
</dbReference>
<comment type="catalytic activity">
    <reaction evidence="13">
        <text>L-threonyl-[protein] + ATP = O-phospho-L-threonyl-[protein] + ADP + H(+)</text>
        <dbReference type="Rhea" id="RHEA:46608"/>
        <dbReference type="Rhea" id="RHEA-COMP:11060"/>
        <dbReference type="Rhea" id="RHEA-COMP:11605"/>
        <dbReference type="ChEBI" id="CHEBI:15378"/>
        <dbReference type="ChEBI" id="CHEBI:30013"/>
        <dbReference type="ChEBI" id="CHEBI:30616"/>
        <dbReference type="ChEBI" id="CHEBI:61977"/>
        <dbReference type="ChEBI" id="CHEBI:456216"/>
        <dbReference type="EC" id="2.7.11.1"/>
    </reaction>
</comment>
<comment type="subunit">
    <text evidence="2">Monomer.</text>
</comment>
<keyword evidence="20" id="KW-1185">Reference proteome</keyword>
<evidence type="ECO:0000256" key="2">
    <source>
        <dbReference type="ARBA" id="ARBA00011245"/>
    </source>
</evidence>
<keyword evidence="9" id="KW-0418">Kinase</keyword>
<dbReference type="InterPro" id="IPR011009">
    <property type="entry name" value="Kinase-like_dom_sf"/>
</dbReference>
<dbReference type="SMART" id="SM00054">
    <property type="entry name" value="EFh"/>
    <property type="match status" value="6"/>
</dbReference>
<dbReference type="STRING" id="1169540.A0A0G4EKK1"/>
<dbReference type="InParanoid" id="A0A0G4EKK1"/>
<reference evidence="19 20" key="1">
    <citation type="submission" date="2014-11" db="EMBL/GenBank/DDBJ databases">
        <authorList>
            <person name="Zhu J."/>
            <person name="Qi W."/>
            <person name="Song R."/>
        </authorList>
    </citation>
    <scope>NUCLEOTIDE SEQUENCE [LARGE SCALE GENOMIC DNA]</scope>
</reference>
<feature type="domain" description="EF-hand" evidence="18">
    <location>
        <begin position="493"/>
        <end position="528"/>
    </location>
</feature>
<dbReference type="Pfam" id="PF00069">
    <property type="entry name" value="Pkinase"/>
    <property type="match status" value="1"/>
</dbReference>
<dbReference type="FunFam" id="1.10.238.10:FF:000003">
    <property type="entry name" value="Calmodulin A"/>
    <property type="match status" value="1"/>
</dbReference>
<feature type="compositionally biased region" description="Low complexity" evidence="16">
    <location>
        <begin position="22"/>
        <end position="37"/>
    </location>
</feature>
<keyword evidence="10" id="KW-0106">Calcium</keyword>
<comment type="similarity">
    <text evidence="12">Belongs to the protein kinase superfamily. Ser/Thr protein kinase family. CDPK subfamily.</text>
</comment>
<evidence type="ECO:0000256" key="11">
    <source>
        <dbReference type="ARBA" id="ARBA00022840"/>
    </source>
</evidence>
<dbReference type="EC" id="2.7.11.1" evidence="3"/>
<evidence type="ECO:0000256" key="4">
    <source>
        <dbReference type="ARBA" id="ARBA00022527"/>
    </source>
</evidence>
<evidence type="ECO:0000256" key="10">
    <source>
        <dbReference type="ARBA" id="ARBA00022837"/>
    </source>
</evidence>
<organism evidence="19 20">
    <name type="scientific">Vitrella brassicaformis (strain CCMP3155)</name>
    <dbReference type="NCBI Taxonomy" id="1169540"/>
    <lineage>
        <taxon>Eukaryota</taxon>
        <taxon>Sar</taxon>
        <taxon>Alveolata</taxon>
        <taxon>Colpodellida</taxon>
        <taxon>Vitrellaceae</taxon>
        <taxon>Vitrella</taxon>
    </lineage>
</organism>
<keyword evidence="4" id="KW-0723">Serine/threonine-protein kinase</keyword>
<dbReference type="InterPro" id="IPR011992">
    <property type="entry name" value="EF-hand-dom_pair"/>
</dbReference>
<dbReference type="GO" id="GO:0005524">
    <property type="term" value="F:ATP binding"/>
    <property type="evidence" value="ECO:0007669"/>
    <property type="project" value="UniProtKB-UniRule"/>
</dbReference>
<evidence type="ECO:0000256" key="5">
    <source>
        <dbReference type="ARBA" id="ARBA00022679"/>
    </source>
</evidence>
<evidence type="ECO:0000256" key="15">
    <source>
        <dbReference type="PROSITE-ProRule" id="PRU10141"/>
    </source>
</evidence>
<dbReference type="InterPro" id="IPR002048">
    <property type="entry name" value="EF_hand_dom"/>
</dbReference>
<dbReference type="PROSITE" id="PS00108">
    <property type="entry name" value="PROTEIN_KINASE_ST"/>
    <property type="match status" value="1"/>
</dbReference>
<evidence type="ECO:0000259" key="18">
    <source>
        <dbReference type="PROSITE" id="PS50222"/>
    </source>
</evidence>
<evidence type="ECO:0000256" key="9">
    <source>
        <dbReference type="ARBA" id="ARBA00022777"/>
    </source>
</evidence>
<keyword evidence="8 15" id="KW-0547">Nucleotide-binding</keyword>
<evidence type="ECO:0000313" key="20">
    <source>
        <dbReference type="Proteomes" id="UP000041254"/>
    </source>
</evidence>
<dbReference type="OrthoDB" id="424326at2759"/>
<dbReference type="Pfam" id="PF13499">
    <property type="entry name" value="EF-hand_7"/>
    <property type="match status" value="3"/>
</dbReference>
<evidence type="ECO:0000256" key="8">
    <source>
        <dbReference type="ARBA" id="ARBA00022741"/>
    </source>
</evidence>
<evidence type="ECO:0000256" key="1">
    <source>
        <dbReference type="ARBA" id="ARBA00001946"/>
    </source>
</evidence>
<dbReference type="InterPro" id="IPR008271">
    <property type="entry name" value="Ser/Thr_kinase_AS"/>
</dbReference>
<dbReference type="VEuPathDB" id="CryptoDB:Vbra_20471"/>
<dbReference type="SMART" id="SM00220">
    <property type="entry name" value="S_TKc"/>
    <property type="match status" value="1"/>
</dbReference>
<sequence>MQHPQHAQTHAHRQGLSTNPFAAPQPSHSPHPAAQPSVNHHHQQQHQQGGGMAGHNSTSKFDTDEIRNKLEKVLADKHTFFKSAKASFKQFDKDESGTLDFDETRKLTARLCQNLQLPPVDDETLKRIFNKYDFSGDGKLQLEEFSQLYFQLLCRIRDKYYPQRKMRIRRAFFVRRTSLASQRRDINELLIFEKKLGCGSFGEVHLVRERTTNLVRVCKTINKDRSSVPVEQIEAEIEIMKSLDHPNIIKIFEVYDDYNNIYIIMEFCEGGELLKRISEIHRSGQRFTEHFVANIMGQLLKALGYIHAKKVVHKDLKPENMLFVDSSNDAEMKVIDFGLAEMFHQDDSTSHNSAGTALYMAPEVYQRNFNYKCDIWSAGVIMYFLLTGRLPFMGRTIEEVRDKVCKDQPPFQRDCRLVSPVAVDLLQKMLQKDPRVRPSASQALEHPWFQQAAHNEKELSLEIRDNIKSYMKQSALKNALVTMVAHQLNMNNEQIKQIKDLFLSFDTDRNGTLSHEELRQALGKAGVPQWDITRIIGAMDLDGTGKISYTEFVAACLTWQEQTLNLVWSAFNKMDLDGDGKITTQEFINVLTGGEAEQKLVAGQDIQEMIRQIDLDGNGLIEWDEFVAFMRGDKER</sequence>
<feature type="domain" description="EF-hand" evidence="18">
    <location>
        <begin position="601"/>
        <end position="636"/>
    </location>
</feature>
<keyword evidence="5" id="KW-0808">Transferase</keyword>
<feature type="binding site" evidence="15">
    <location>
        <position position="219"/>
    </location>
    <ligand>
        <name>ATP</name>
        <dbReference type="ChEBI" id="CHEBI:30616"/>
    </ligand>
</feature>
<comment type="cofactor">
    <cofactor evidence="1">
        <name>Mg(2+)</name>
        <dbReference type="ChEBI" id="CHEBI:18420"/>
    </cofactor>
</comment>
<evidence type="ECO:0000256" key="14">
    <source>
        <dbReference type="ARBA" id="ARBA00048679"/>
    </source>
</evidence>
<dbReference type="PROSITE" id="PS50222">
    <property type="entry name" value="EF_HAND_2"/>
    <property type="match status" value="5"/>
</dbReference>
<dbReference type="CDD" id="cd05117">
    <property type="entry name" value="STKc_CAMK"/>
    <property type="match status" value="1"/>
</dbReference>
<dbReference type="PANTHER" id="PTHR24349">
    <property type="entry name" value="SERINE/THREONINE-PROTEIN KINASE"/>
    <property type="match status" value="1"/>
</dbReference>
<dbReference type="PhylomeDB" id="A0A0G4EKK1"/>
<dbReference type="SUPFAM" id="SSF47473">
    <property type="entry name" value="EF-hand"/>
    <property type="match status" value="2"/>
</dbReference>
<dbReference type="PROSITE" id="PS00018">
    <property type="entry name" value="EF_HAND_1"/>
    <property type="match status" value="4"/>
</dbReference>
<evidence type="ECO:0000256" key="16">
    <source>
        <dbReference type="SAM" id="MobiDB-lite"/>
    </source>
</evidence>
<proteinExistence type="inferred from homology"/>
<dbReference type="InterPro" id="IPR000719">
    <property type="entry name" value="Prot_kinase_dom"/>
</dbReference>
<evidence type="ECO:0000313" key="19">
    <source>
        <dbReference type="EMBL" id="CEL97058.1"/>
    </source>
</evidence>
<dbReference type="EMBL" id="CDMY01000252">
    <property type="protein sequence ID" value="CEL97058.1"/>
    <property type="molecule type" value="Genomic_DNA"/>
</dbReference>
<feature type="domain" description="EF-hand" evidence="18">
    <location>
        <begin position="120"/>
        <end position="155"/>
    </location>
</feature>
<dbReference type="Proteomes" id="UP000041254">
    <property type="component" value="Unassembled WGS sequence"/>
</dbReference>
<dbReference type="OMA" id="MYWEILC"/>
<feature type="domain" description="Protein kinase" evidence="17">
    <location>
        <begin position="190"/>
        <end position="449"/>
    </location>
</feature>
<dbReference type="InterPro" id="IPR018247">
    <property type="entry name" value="EF_Hand_1_Ca_BS"/>
</dbReference>
<feature type="domain" description="EF-hand" evidence="18">
    <location>
        <begin position="562"/>
        <end position="597"/>
    </location>
</feature>